<dbReference type="InterPro" id="IPR000757">
    <property type="entry name" value="Beta-glucanase-like"/>
</dbReference>
<evidence type="ECO:0000256" key="1">
    <source>
        <dbReference type="ARBA" id="ARBA00006865"/>
    </source>
</evidence>
<dbReference type="GO" id="GO:0016787">
    <property type="term" value="F:hydrolase activity"/>
    <property type="evidence" value="ECO:0007669"/>
    <property type="project" value="UniProtKB-KW"/>
</dbReference>
<comment type="similarity">
    <text evidence="1">Belongs to the glycosyl hydrolase 16 family.</text>
</comment>
<dbReference type="InterPro" id="IPR050546">
    <property type="entry name" value="Glycosyl_Hydrlase_16"/>
</dbReference>
<dbReference type="SUPFAM" id="SSF49899">
    <property type="entry name" value="Concanavalin A-like lectins/glucanases"/>
    <property type="match status" value="1"/>
</dbReference>
<name>A0ABT0ZUX3_9PSEU</name>
<dbReference type="InterPro" id="IPR013320">
    <property type="entry name" value="ConA-like_dom_sf"/>
</dbReference>
<accession>A0ABT0ZUX3</accession>
<keyword evidence="4" id="KW-1185">Reference proteome</keyword>
<dbReference type="Gene3D" id="2.60.120.200">
    <property type="match status" value="1"/>
</dbReference>
<evidence type="ECO:0000313" key="4">
    <source>
        <dbReference type="Proteomes" id="UP001165283"/>
    </source>
</evidence>
<evidence type="ECO:0000259" key="2">
    <source>
        <dbReference type="PROSITE" id="PS51762"/>
    </source>
</evidence>
<dbReference type="Proteomes" id="UP001165283">
    <property type="component" value="Unassembled WGS sequence"/>
</dbReference>
<sequence>MIAPPAPPPPASRRPMALVAGLLSAALVATLVVVAVRTASGPGESARTSAGADTSAGVLLGWGEPTVVEEFDGPLGPQWRLYDGPGHVGNGIRSPEAIGVDDGLLTITGDSRGTTGGMALFPGQLHGRWEARVRVPAGDETYHALLLLWPDAEDWPVGGEIDFMEMLEPTRQKTKIFVHYGEDNSQVQGEVFADGTQWRNWAVEWSPEHVVAYLDGREWYRTSDPEVLPPGPMHLAIQLDWFPEEGEDGEVRESEMLVDWVKVYPF</sequence>
<protein>
    <submittedName>
        <fullName evidence="3">Glycoside hydrolase family 16 protein</fullName>
    </submittedName>
</protein>
<proteinExistence type="inferred from homology"/>
<dbReference type="CDD" id="cd00413">
    <property type="entry name" value="Glyco_hydrolase_16"/>
    <property type="match status" value="1"/>
</dbReference>
<dbReference type="RefSeq" id="WP_252436136.1">
    <property type="nucleotide sequence ID" value="NZ_JAGSOV010000011.1"/>
</dbReference>
<reference evidence="3" key="1">
    <citation type="submission" date="2021-04" db="EMBL/GenBank/DDBJ databases">
        <title>Pseudonocardia sp. nov., isolated from sandy soil of mangrove forest.</title>
        <authorList>
            <person name="Zan Z."/>
            <person name="Huang R."/>
            <person name="Liu W."/>
        </authorList>
    </citation>
    <scope>NUCLEOTIDE SEQUENCE</scope>
    <source>
        <strain evidence="3">S2-4</strain>
    </source>
</reference>
<organism evidence="3 4">
    <name type="scientific">Pseudonocardia humida</name>
    <dbReference type="NCBI Taxonomy" id="2800819"/>
    <lineage>
        <taxon>Bacteria</taxon>
        <taxon>Bacillati</taxon>
        <taxon>Actinomycetota</taxon>
        <taxon>Actinomycetes</taxon>
        <taxon>Pseudonocardiales</taxon>
        <taxon>Pseudonocardiaceae</taxon>
        <taxon>Pseudonocardia</taxon>
    </lineage>
</organism>
<dbReference type="PANTHER" id="PTHR10963:SF55">
    <property type="entry name" value="GLYCOSIDE HYDROLASE FAMILY 16 PROTEIN"/>
    <property type="match status" value="1"/>
</dbReference>
<dbReference type="EMBL" id="JAGSOV010000011">
    <property type="protein sequence ID" value="MCO1654519.1"/>
    <property type="molecule type" value="Genomic_DNA"/>
</dbReference>
<gene>
    <name evidence="3" type="ORF">KDL28_05565</name>
</gene>
<dbReference type="Pfam" id="PF00722">
    <property type="entry name" value="Glyco_hydro_16"/>
    <property type="match status" value="1"/>
</dbReference>
<evidence type="ECO:0000313" key="3">
    <source>
        <dbReference type="EMBL" id="MCO1654519.1"/>
    </source>
</evidence>
<feature type="domain" description="GH16" evidence="2">
    <location>
        <begin position="60"/>
        <end position="266"/>
    </location>
</feature>
<dbReference type="PROSITE" id="PS51762">
    <property type="entry name" value="GH16_2"/>
    <property type="match status" value="1"/>
</dbReference>
<keyword evidence="3" id="KW-0378">Hydrolase</keyword>
<comment type="caution">
    <text evidence="3">The sequence shown here is derived from an EMBL/GenBank/DDBJ whole genome shotgun (WGS) entry which is preliminary data.</text>
</comment>
<dbReference type="PANTHER" id="PTHR10963">
    <property type="entry name" value="GLYCOSYL HYDROLASE-RELATED"/>
    <property type="match status" value="1"/>
</dbReference>